<keyword evidence="6 7" id="KW-0067">ATP-binding</keyword>
<accession>A0A6P8KG48</accession>
<evidence type="ECO:0000313" key="11">
    <source>
        <dbReference type="RefSeq" id="XP_033166832.1"/>
    </source>
</evidence>
<keyword evidence="5 11" id="KW-0418">Kinase</keyword>
<evidence type="ECO:0000256" key="4">
    <source>
        <dbReference type="ARBA" id="ARBA00022741"/>
    </source>
</evidence>
<keyword evidence="10" id="KW-1185">Reference proteome</keyword>
<comment type="similarity">
    <text evidence="1">Belongs to the protein kinase superfamily. CMGC Ser/Thr protein kinase family. GSK-3 subfamily.</text>
</comment>
<evidence type="ECO:0000256" key="3">
    <source>
        <dbReference type="ARBA" id="ARBA00022679"/>
    </source>
</evidence>
<gene>
    <name evidence="11" type="primary">LOC117145331</name>
</gene>
<organism evidence="10 11">
    <name type="scientific">Drosophila mauritiana</name>
    <name type="common">Fruit fly</name>
    <dbReference type="NCBI Taxonomy" id="7226"/>
    <lineage>
        <taxon>Eukaryota</taxon>
        <taxon>Metazoa</taxon>
        <taxon>Ecdysozoa</taxon>
        <taxon>Arthropoda</taxon>
        <taxon>Hexapoda</taxon>
        <taxon>Insecta</taxon>
        <taxon>Pterygota</taxon>
        <taxon>Neoptera</taxon>
        <taxon>Endopterygota</taxon>
        <taxon>Diptera</taxon>
        <taxon>Brachycera</taxon>
        <taxon>Muscomorpha</taxon>
        <taxon>Ephydroidea</taxon>
        <taxon>Drosophilidae</taxon>
        <taxon>Drosophila</taxon>
        <taxon>Sophophora</taxon>
    </lineage>
</organism>
<dbReference type="GO" id="GO:0005737">
    <property type="term" value="C:cytoplasm"/>
    <property type="evidence" value="ECO:0007669"/>
    <property type="project" value="TreeGrafter"/>
</dbReference>
<dbReference type="AlphaFoldDB" id="A0A6P8KG48"/>
<dbReference type="PROSITE" id="PS00107">
    <property type="entry name" value="PROTEIN_KINASE_ATP"/>
    <property type="match status" value="1"/>
</dbReference>
<dbReference type="CDD" id="cd14137">
    <property type="entry name" value="STKc_GSK3"/>
    <property type="match status" value="1"/>
</dbReference>
<evidence type="ECO:0000256" key="7">
    <source>
        <dbReference type="PROSITE-ProRule" id="PRU10141"/>
    </source>
</evidence>
<keyword evidence="4 7" id="KW-0547">Nucleotide-binding</keyword>
<dbReference type="SMART" id="SM00220">
    <property type="entry name" value="S_TKc"/>
    <property type="match status" value="1"/>
</dbReference>
<dbReference type="FunFam" id="1.10.510.10:FF:000624">
    <property type="entry name" value="Mitogen-activated protein kinase"/>
    <property type="match status" value="1"/>
</dbReference>
<dbReference type="InterPro" id="IPR000719">
    <property type="entry name" value="Prot_kinase_dom"/>
</dbReference>
<dbReference type="InterPro" id="IPR011009">
    <property type="entry name" value="Kinase-like_dom_sf"/>
</dbReference>
<evidence type="ECO:0000256" key="8">
    <source>
        <dbReference type="RuleBase" id="RU000304"/>
    </source>
</evidence>
<dbReference type="InterPro" id="IPR017441">
    <property type="entry name" value="Protein_kinase_ATP_BS"/>
</dbReference>
<keyword evidence="3" id="KW-0808">Transferase</keyword>
<dbReference type="SUPFAM" id="SSF56112">
    <property type="entry name" value="Protein kinase-like (PK-like)"/>
    <property type="match status" value="1"/>
</dbReference>
<reference evidence="11" key="1">
    <citation type="submission" date="2025-08" db="UniProtKB">
        <authorList>
            <consortium name="RefSeq"/>
        </authorList>
    </citation>
    <scope>IDENTIFICATION</scope>
    <source>
        <strain evidence="11">Mau12</strain>
        <tissue evidence="11">Whole Body</tissue>
    </source>
</reference>
<sequence>MENKEKKQKPSKRHSQIPLIIPKNSVINSYAVSRLCSEPALVRIEVKELIGSGSFGRVYRAHLNESEELVAVKQTLYNPKLTQREAEIMGQLMEHNNIVRLIMHSSVSLGYPSVEYVLLVMEYMPMTLRDYINYHLPLLKHAERVINVRILSYQMFRGLGYLHLLGISHRDIKPGNLLIDNQTMVLKLSDFGSAKQLVPQEPSTSYICSRLYRAPELFAGHELYSCAVDIWSAGCVLAELFKGYPLFFSHEHDRKQLRLIVNTLGTNGLERAPEILSKCGNSLHPRTTRPSWNYLLNAAVPQDLCGLLNVCFIYEAAARISPMMACGHSSYDELRIMDSLGLPMPNGNPLPPLFNFNSQEMGTDPKLWVQILPIHLASMEDKYSVVEAFEDV</sequence>
<dbReference type="Proteomes" id="UP000515162">
    <property type="component" value="Chromosome 2L"/>
</dbReference>
<dbReference type="PANTHER" id="PTHR24057">
    <property type="entry name" value="GLYCOGEN SYNTHASE KINASE-3 ALPHA"/>
    <property type="match status" value="1"/>
</dbReference>
<dbReference type="GO" id="GO:0005524">
    <property type="term" value="F:ATP binding"/>
    <property type="evidence" value="ECO:0007669"/>
    <property type="project" value="UniProtKB-UniRule"/>
</dbReference>
<keyword evidence="2 8" id="KW-0723">Serine/threonine-protein kinase</keyword>
<dbReference type="InterPro" id="IPR008271">
    <property type="entry name" value="Ser/Thr_kinase_AS"/>
</dbReference>
<dbReference type="Gene3D" id="1.10.510.10">
    <property type="entry name" value="Transferase(Phosphotransferase) domain 1"/>
    <property type="match status" value="1"/>
</dbReference>
<dbReference type="CTD" id="34705"/>
<evidence type="ECO:0000256" key="2">
    <source>
        <dbReference type="ARBA" id="ARBA00022527"/>
    </source>
</evidence>
<dbReference type="Pfam" id="PF00069">
    <property type="entry name" value="Pkinase"/>
    <property type="match status" value="1"/>
</dbReference>
<dbReference type="PANTHER" id="PTHR24057:SF0">
    <property type="entry name" value="PROTEIN KINASE SHAGGY-RELATED"/>
    <property type="match status" value="1"/>
</dbReference>
<feature type="domain" description="Protein kinase" evidence="9">
    <location>
        <begin position="44"/>
        <end position="331"/>
    </location>
</feature>
<dbReference type="InterPro" id="IPR039192">
    <property type="entry name" value="STKc_GSK3"/>
</dbReference>
<protein>
    <submittedName>
        <fullName evidence="11">Glycogen synthase kinase-3 alpha</fullName>
    </submittedName>
</protein>
<proteinExistence type="inferred from homology"/>
<evidence type="ECO:0000256" key="6">
    <source>
        <dbReference type="ARBA" id="ARBA00022840"/>
    </source>
</evidence>
<dbReference type="Gene3D" id="3.30.200.20">
    <property type="entry name" value="Phosphorylase Kinase, domain 1"/>
    <property type="match status" value="1"/>
</dbReference>
<name>A0A6P8KG48_DROMA</name>
<dbReference type="GO" id="GO:0007165">
    <property type="term" value="P:signal transduction"/>
    <property type="evidence" value="ECO:0007669"/>
    <property type="project" value="TreeGrafter"/>
</dbReference>
<dbReference type="PROSITE" id="PS00108">
    <property type="entry name" value="PROTEIN_KINASE_ST"/>
    <property type="match status" value="1"/>
</dbReference>
<evidence type="ECO:0000313" key="10">
    <source>
        <dbReference type="Proteomes" id="UP000515162"/>
    </source>
</evidence>
<dbReference type="GeneID" id="117145331"/>
<dbReference type="PROSITE" id="PS50011">
    <property type="entry name" value="PROTEIN_KINASE_DOM"/>
    <property type="match status" value="1"/>
</dbReference>
<evidence type="ECO:0000256" key="5">
    <source>
        <dbReference type="ARBA" id="ARBA00022777"/>
    </source>
</evidence>
<dbReference type="InterPro" id="IPR050591">
    <property type="entry name" value="GSK-3"/>
</dbReference>
<feature type="binding site" evidence="7">
    <location>
        <position position="73"/>
    </location>
    <ligand>
        <name>ATP</name>
        <dbReference type="ChEBI" id="CHEBI:30616"/>
    </ligand>
</feature>
<evidence type="ECO:0000259" key="9">
    <source>
        <dbReference type="PROSITE" id="PS50011"/>
    </source>
</evidence>
<dbReference type="GO" id="GO:0004674">
    <property type="term" value="F:protein serine/threonine kinase activity"/>
    <property type="evidence" value="ECO:0007669"/>
    <property type="project" value="UniProtKB-KW"/>
</dbReference>
<dbReference type="GO" id="GO:0005634">
    <property type="term" value="C:nucleus"/>
    <property type="evidence" value="ECO:0007669"/>
    <property type="project" value="TreeGrafter"/>
</dbReference>
<dbReference type="GO" id="GO:0030154">
    <property type="term" value="P:cell differentiation"/>
    <property type="evidence" value="ECO:0007669"/>
    <property type="project" value="TreeGrafter"/>
</dbReference>
<dbReference type="RefSeq" id="XP_033166832.1">
    <property type="nucleotide sequence ID" value="XM_033310941.1"/>
</dbReference>
<evidence type="ECO:0000256" key="1">
    <source>
        <dbReference type="ARBA" id="ARBA00005527"/>
    </source>
</evidence>